<dbReference type="Proteomes" id="UP001208570">
    <property type="component" value="Unassembled WGS sequence"/>
</dbReference>
<dbReference type="AlphaFoldDB" id="A0AAD9MV64"/>
<name>A0AAD9MV64_9ANNE</name>
<dbReference type="EMBL" id="JAODUP010000594">
    <property type="protein sequence ID" value="KAK2146620.1"/>
    <property type="molecule type" value="Genomic_DNA"/>
</dbReference>
<feature type="region of interest" description="Disordered" evidence="1">
    <location>
        <begin position="17"/>
        <end position="96"/>
    </location>
</feature>
<comment type="caution">
    <text evidence="2">The sequence shown here is derived from an EMBL/GenBank/DDBJ whole genome shotgun (WGS) entry which is preliminary data.</text>
</comment>
<sequence length="121" mass="13030">PDEEQYNLSVASLTGVLQRAAQRRRVAKDGEKSFDRLDRTERTRSDLQDSRSNSVMSTATQNLMPHQTSSLMPGGAKTSPGGKKSGTPNPLSPAAKIDHSLVGNTLMDIVAPRLAQEVSVL</sequence>
<organism evidence="2 3">
    <name type="scientific">Paralvinella palmiformis</name>
    <dbReference type="NCBI Taxonomy" id="53620"/>
    <lineage>
        <taxon>Eukaryota</taxon>
        <taxon>Metazoa</taxon>
        <taxon>Spiralia</taxon>
        <taxon>Lophotrochozoa</taxon>
        <taxon>Annelida</taxon>
        <taxon>Polychaeta</taxon>
        <taxon>Sedentaria</taxon>
        <taxon>Canalipalpata</taxon>
        <taxon>Terebellida</taxon>
        <taxon>Terebelliformia</taxon>
        <taxon>Alvinellidae</taxon>
        <taxon>Paralvinella</taxon>
    </lineage>
</organism>
<reference evidence="2" key="1">
    <citation type="journal article" date="2023" name="Mol. Biol. Evol.">
        <title>Third-Generation Sequencing Reveals the Adaptive Role of the Epigenome in Three Deep-Sea Polychaetes.</title>
        <authorList>
            <person name="Perez M."/>
            <person name="Aroh O."/>
            <person name="Sun Y."/>
            <person name="Lan Y."/>
            <person name="Juniper S.K."/>
            <person name="Young C.R."/>
            <person name="Angers B."/>
            <person name="Qian P.Y."/>
        </authorList>
    </citation>
    <scope>NUCLEOTIDE SEQUENCE</scope>
    <source>
        <strain evidence="2">P08H-3</strain>
    </source>
</reference>
<evidence type="ECO:0000313" key="2">
    <source>
        <dbReference type="EMBL" id="KAK2146620.1"/>
    </source>
</evidence>
<keyword evidence="3" id="KW-1185">Reference proteome</keyword>
<feature type="compositionally biased region" description="Basic and acidic residues" evidence="1">
    <location>
        <begin position="27"/>
        <end position="49"/>
    </location>
</feature>
<gene>
    <name evidence="2" type="ORF">LSH36_594g02047</name>
</gene>
<feature type="non-terminal residue" evidence="2">
    <location>
        <position position="1"/>
    </location>
</feature>
<proteinExistence type="predicted"/>
<accession>A0AAD9MV64</accession>
<evidence type="ECO:0000256" key="1">
    <source>
        <dbReference type="SAM" id="MobiDB-lite"/>
    </source>
</evidence>
<evidence type="ECO:0000313" key="3">
    <source>
        <dbReference type="Proteomes" id="UP001208570"/>
    </source>
</evidence>
<feature type="compositionally biased region" description="Polar residues" evidence="1">
    <location>
        <begin position="50"/>
        <end position="71"/>
    </location>
</feature>
<protein>
    <submittedName>
        <fullName evidence="2">Uncharacterized protein</fullName>
    </submittedName>
</protein>